<dbReference type="Proteomes" id="UP001241926">
    <property type="component" value="Unassembled WGS sequence"/>
</dbReference>
<evidence type="ECO:0000313" key="2">
    <source>
        <dbReference type="EMBL" id="MDL2080542.1"/>
    </source>
</evidence>
<keyword evidence="3" id="KW-1185">Reference proteome</keyword>
<dbReference type="RefSeq" id="WP_285436133.1">
    <property type="nucleotide sequence ID" value="NZ_JASJUS010000034.1"/>
</dbReference>
<evidence type="ECO:0000313" key="3">
    <source>
        <dbReference type="Proteomes" id="UP001241926"/>
    </source>
</evidence>
<protein>
    <submittedName>
        <fullName evidence="2">Uncharacterized protein</fullName>
    </submittedName>
</protein>
<dbReference type="EMBL" id="JASJUS010000034">
    <property type="protein sequence ID" value="MDL2080542.1"/>
    <property type="molecule type" value="Genomic_DNA"/>
</dbReference>
<evidence type="ECO:0000256" key="1">
    <source>
        <dbReference type="SAM" id="MobiDB-lite"/>
    </source>
</evidence>
<comment type="caution">
    <text evidence="2">The sequence shown here is derived from an EMBL/GenBank/DDBJ whole genome shotgun (WGS) entry which is preliminary data.</text>
</comment>
<organism evidence="2 3">
    <name type="scientific">Streptomyces fuscus</name>
    <dbReference type="NCBI Taxonomy" id="3048495"/>
    <lineage>
        <taxon>Bacteria</taxon>
        <taxon>Bacillati</taxon>
        <taxon>Actinomycetota</taxon>
        <taxon>Actinomycetes</taxon>
        <taxon>Kitasatosporales</taxon>
        <taxon>Streptomycetaceae</taxon>
        <taxon>Streptomyces</taxon>
    </lineage>
</organism>
<name>A0ABT7J6Q9_9ACTN</name>
<accession>A0ABT7J6Q9</accession>
<proteinExistence type="predicted"/>
<reference evidence="2 3" key="1">
    <citation type="submission" date="2023-05" db="EMBL/GenBank/DDBJ databases">
        <title>Streptomyces fuscus sp. nov., a brown-black pigment producing actinomyces isolated from dry sand of Sea duck farm.</title>
        <authorList>
            <person name="Xie J."/>
            <person name="Shen N."/>
        </authorList>
    </citation>
    <scope>NUCLEOTIDE SEQUENCE [LARGE SCALE GENOMIC DNA]</scope>
    <source>
        <strain evidence="2 3">GXMU-J15</strain>
    </source>
</reference>
<feature type="region of interest" description="Disordered" evidence="1">
    <location>
        <begin position="77"/>
        <end position="97"/>
    </location>
</feature>
<sequence length="97" mass="10787">MEKEEVDWRDIVGLAEKLERVDIFTDAEIKALRLVFDVAGNILVPDTPVAQTLGTLLPGSDSERTRRAFKVYELYSPEPVTAEPPEFDPPDSGPGRC</sequence>
<gene>
    <name evidence="2" type="ORF">QNN03_29265</name>
</gene>